<accession>A0ACC1Q8H5</accession>
<reference evidence="1" key="1">
    <citation type="submission" date="2022-08" db="EMBL/GenBank/DDBJ databases">
        <title>Genome Sequence of Pycnoporus sanguineus.</title>
        <authorList>
            <person name="Buettner E."/>
        </authorList>
    </citation>
    <scope>NUCLEOTIDE SEQUENCE</scope>
    <source>
        <strain evidence="1">CG-C14</strain>
    </source>
</reference>
<evidence type="ECO:0000313" key="2">
    <source>
        <dbReference type="Proteomes" id="UP001144978"/>
    </source>
</evidence>
<gene>
    <name evidence="1" type="ORF">NUW54_g882</name>
</gene>
<name>A0ACC1Q8H5_9APHY</name>
<sequence>MPPLPHIHPQLLILSNGNVILSSPSNPEAHLFTPAQVWVILEFDAQRCLCKLDGAATLIPGGYNSF</sequence>
<dbReference type="EMBL" id="JANSHE010000131">
    <property type="protein sequence ID" value="KAJ3016093.1"/>
    <property type="molecule type" value="Genomic_DNA"/>
</dbReference>
<dbReference type="Proteomes" id="UP001144978">
    <property type="component" value="Unassembled WGS sequence"/>
</dbReference>
<keyword evidence="2" id="KW-1185">Reference proteome</keyword>
<protein>
    <submittedName>
        <fullName evidence="1">Uncharacterized protein</fullName>
    </submittedName>
</protein>
<comment type="caution">
    <text evidence="1">The sequence shown here is derived from an EMBL/GenBank/DDBJ whole genome shotgun (WGS) entry which is preliminary data.</text>
</comment>
<organism evidence="1 2">
    <name type="scientific">Trametes sanguinea</name>
    <dbReference type="NCBI Taxonomy" id="158606"/>
    <lineage>
        <taxon>Eukaryota</taxon>
        <taxon>Fungi</taxon>
        <taxon>Dikarya</taxon>
        <taxon>Basidiomycota</taxon>
        <taxon>Agaricomycotina</taxon>
        <taxon>Agaricomycetes</taxon>
        <taxon>Polyporales</taxon>
        <taxon>Polyporaceae</taxon>
        <taxon>Trametes</taxon>
    </lineage>
</organism>
<proteinExistence type="predicted"/>
<evidence type="ECO:0000313" key="1">
    <source>
        <dbReference type="EMBL" id="KAJ3016093.1"/>
    </source>
</evidence>